<dbReference type="EMBL" id="UYRT01110027">
    <property type="protein sequence ID" value="VDN45398.1"/>
    <property type="molecule type" value="Genomic_DNA"/>
</dbReference>
<dbReference type="EMBL" id="UYRT01090482">
    <property type="protein sequence ID" value="VDN36114.1"/>
    <property type="molecule type" value="Genomic_DNA"/>
</dbReference>
<evidence type="ECO:0000313" key="4">
    <source>
        <dbReference type="WBParaSite" id="GPUH_0002049201-mRNA-1"/>
    </source>
</evidence>
<gene>
    <name evidence="1" type="ORF">GPUH_LOCUS20467</name>
    <name evidence="2" type="ORF">GPUH_LOCUS26328</name>
</gene>
<keyword evidence="3" id="KW-1185">Reference proteome</keyword>
<sequence>MELALDIARLVLSSRGAAQCSEQMLSQVQGIIENGSPLSVHTFIVHRQCQQKSAQCTSALLLEVWTVSVKSEKNCQEKILDALFLKNAVRSHLHFSQLWSWMASNGGQLPNDTAFEYRFLI</sequence>
<dbReference type="WBParaSite" id="GPUH_0002049201-mRNA-1">
    <property type="protein sequence ID" value="GPUH_0002049201-mRNA-1"/>
    <property type="gene ID" value="GPUH_0002049201"/>
</dbReference>
<dbReference type="WBParaSite" id="GPUH_0002635801-mRNA-1">
    <property type="protein sequence ID" value="GPUH_0002635801-mRNA-1"/>
    <property type="gene ID" value="GPUH_0002635801"/>
</dbReference>
<accession>A0A183EHM6</accession>
<dbReference type="OrthoDB" id="8625101at2759"/>
<proteinExistence type="predicted"/>
<organism evidence="4">
    <name type="scientific">Gongylonema pulchrum</name>
    <dbReference type="NCBI Taxonomy" id="637853"/>
    <lineage>
        <taxon>Eukaryota</taxon>
        <taxon>Metazoa</taxon>
        <taxon>Ecdysozoa</taxon>
        <taxon>Nematoda</taxon>
        <taxon>Chromadorea</taxon>
        <taxon>Rhabditida</taxon>
        <taxon>Spirurina</taxon>
        <taxon>Spiruromorpha</taxon>
        <taxon>Spiruroidea</taxon>
        <taxon>Gongylonematidae</taxon>
        <taxon>Gongylonema</taxon>
    </lineage>
</organism>
<evidence type="ECO:0000313" key="3">
    <source>
        <dbReference type="Proteomes" id="UP000271098"/>
    </source>
</evidence>
<dbReference type="Proteomes" id="UP000271098">
    <property type="component" value="Unassembled WGS sequence"/>
</dbReference>
<reference evidence="4 5" key="1">
    <citation type="submission" date="2016-06" db="UniProtKB">
        <authorList>
            <consortium name="WormBaseParasite"/>
        </authorList>
    </citation>
    <scope>IDENTIFICATION</scope>
</reference>
<dbReference type="AlphaFoldDB" id="A0A183EHM6"/>
<evidence type="ECO:0000313" key="5">
    <source>
        <dbReference type="WBParaSite" id="GPUH_0002635801-mRNA-1"/>
    </source>
</evidence>
<reference evidence="1 3" key="2">
    <citation type="submission" date="2018-11" db="EMBL/GenBank/DDBJ databases">
        <authorList>
            <consortium name="Pathogen Informatics"/>
        </authorList>
    </citation>
    <scope>NUCLEOTIDE SEQUENCE [LARGE SCALE GENOMIC DNA]</scope>
</reference>
<evidence type="ECO:0000313" key="2">
    <source>
        <dbReference type="EMBL" id="VDN45398.1"/>
    </source>
</evidence>
<name>A0A183EHM6_9BILA</name>
<evidence type="ECO:0000313" key="1">
    <source>
        <dbReference type="EMBL" id="VDN36114.1"/>
    </source>
</evidence>
<protein>
    <submittedName>
        <fullName evidence="1 4">Uncharacterized protein</fullName>
    </submittedName>
</protein>